<evidence type="ECO:0000313" key="2">
    <source>
        <dbReference type="EMBL" id="ELR17802.1"/>
    </source>
</evidence>
<dbReference type="Pfam" id="PF07498">
    <property type="entry name" value="Rho_N"/>
    <property type="match status" value="1"/>
</dbReference>
<dbReference type="RefSeq" id="XP_004339815.1">
    <property type="nucleotide sequence ID" value="XM_004339767.1"/>
</dbReference>
<dbReference type="SUPFAM" id="SSF68912">
    <property type="entry name" value="Rho N-terminal domain-like"/>
    <property type="match status" value="1"/>
</dbReference>
<reference evidence="2 3" key="1">
    <citation type="journal article" date="2013" name="Genome Biol.">
        <title>Genome of Acanthamoeba castellanii highlights extensive lateral gene transfer and early evolution of tyrosine kinase signaling.</title>
        <authorList>
            <person name="Clarke M."/>
            <person name="Lohan A.J."/>
            <person name="Liu B."/>
            <person name="Lagkouvardos I."/>
            <person name="Roy S."/>
            <person name="Zafar N."/>
            <person name="Bertelli C."/>
            <person name="Schilde C."/>
            <person name="Kianianmomeni A."/>
            <person name="Burglin T.R."/>
            <person name="Frech C."/>
            <person name="Turcotte B."/>
            <person name="Kopec K.O."/>
            <person name="Synnott J.M."/>
            <person name="Choo C."/>
            <person name="Paponov I."/>
            <person name="Finkler A."/>
            <person name="Soon Heng Tan C."/>
            <person name="Hutchins A.P."/>
            <person name="Weinmeier T."/>
            <person name="Rattei T."/>
            <person name="Chu J.S."/>
            <person name="Gimenez G."/>
            <person name="Irimia M."/>
            <person name="Rigden D.J."/>
            <person name="Fitzpatrick D.A."/>
            <person name="Lorenzo-Morales J."/>
            <person name="Bateman A."/>
            <person name="Chiu C.H."/>
            <person name="Tang P."/>
            <person name="Hegemann P."/>
            <person name="Fromm H."/>
            <person name="Raoult D."/>
            <person name="Greub G."/>
            <person name="Miranda-Saavedra D."/>
            <person name="Chen N."/>
            <person name="Nash P."/>
            <person name="Ginger M.L."/>
            <person name="Horn M."/>
            <person name="Schaap P."/>
            <person name="Caler L."/>
            <person name="Loftus B."/>
        </authorList>
    </citation>
    <scope>NUCLEOTIDE SEQUENCE [LARGE SCALE GENOMIC DNA]</scope>
    <source>
        <strain evidence="2 3">Neff</strain>
    </source>
</reference>
<dbReference type="Proteomes" id="UP000011083">
    <property type="component" value="Unassembled WGS sequence"/>
</dbReference>
<name>L8GXX3_ACACF</name>
<dbReference type="Gene3D" id="1.10.720.10">
    <property type="match status" value="1"/>
</dbReference>
<dbReference type="GO" id="GO:0006353">
    <property type="term" value="P:DNA-templated transcription termination"/>
    <property type="evidence" value="ECO:0007669"/>
    <property type="project" value="InterPro"/>
</dbReference>
<evidence type="ECO:0000259" key="1">
    <source>
        <dbReference type="SMART" id="SM00959"/>
    </source>
</evidence>
<organism evidence="2 3">
    <name type="scientific">Acanthamoeba castellanii (strain ATCC 30010 / Neff)</name>
    <dbReference type="NCBI Taxonomy" id="1257118"/>
    <lineage>
        <taxon>Eukaryota</taxon>
        <taxon>Amoebozoa</taxon>
        <taxon>Discosea</taxon>
        <taxon>Longamoebia</taxon>
        <taxon>Centramoebida</taxon>
        <taxon>Acanthamoebidae</taxon>
        <taxon>Acanthamoeba</taxon>
    </lineage>
</organism>
<protein>
    <recommendedName>
        <fullName evidence="1">Rho termination factor-like N-terminal domain-containing protein</fullName>
    </recommendedName>
</protein>
<dbReference type="GeneID" id="14918109"/>
<dbReference type="InterPro" id="IPR011112">
    <property type="entry name" value="Rho-like_N"/>
</dbReference>
<dbReference type="InterPro" id="IPR036269">
    <property type="entry name" value="Rho_N_sf"/>
</dbReference>
<dbReference type="AlphaFoldDB" id="L8GXX3"/>
<dbReference type="SMART" id="SM00959">
    <property type="entry name" value="Rho_N"/>
    <property type="match status" value="1"/>
</dbReference>
<dbReference type="EMBL" id="KB007974">
    <property type="protein sequence ID" value="ELR17802.1"/>
    <property type="molecule type" value="Genomic_DNA"/>
</dbReference>
<proteinExistence type="predicted"/>
<sequence length="253" mass="28472">MTRGSTLGTKTVAELQKLASTVRITSYSRMRKAELIAALAPKRPKVHPPTKKTSSSSINSLTMVQLRAKAKLAGAHKINIIHALETKPPRRLAQRTAKAVAAPKPLTLPVLIPQAPLKPEHFQRLWKADKARAINMACPHIDKEQLNRHLSMQKLTARELGIYTGVSHTLYPYPVGSTQDREFLSQDDDLFHSSRHSFMFWPEFIKEIVTHERVCSLCSVDGHGRPLELNIAMENIDDMPKEQRPGYIEDAFT</sequence>
<evidence type="ECO:0000313" key="3">
    <source>
        <dbReference type="Proteomes" id="UP000011083"/>
    </source>
</evidence>
<dbReference type="VEuPathDB" id="AmoebaDB:ACA1_066240"/>
<dbReference type="KEGG" id="acan:ACA1_066240"/>
<feature type="domain" description="Rho termination factor-like N-terminal" evidence="1">
    <location>
        <begin position="6"/>
        <end position="45"/>
    </location>
</feature>
<gene>
    <name evidence="2" type="ORF">ACA1_066240</name>
</gene>
<keyword evidence="3" id="KW-1185">Reference proteome</keyword>
<accession>L8GXX3</accession>